<reference evidence="1" key="1">
    <citation type="submission" date="2021-06" db="EMBL/GenBank/DDBJ databases">
        <authorList>
            <person name="Kallberg Y."/>
            <person name="Tangrot J."/>
            <person name="Rosling A."/>
        </authorList>
    </citation>
    <scope>NUCLEOTIDE SEQUENCE</scope>
    <source>
        <strain evidence="1">MA453B</strain>
    </source>
</reference>
<sequence>MSDIIIFDYCHFQICLDCKVIKISLPLAHYLNSFFNKNYPTISSFVKDLVYSCGYNPRIFSWRIYSNCFLDEFSFLDILEYYKDIPLKDFLCRYIIKIKIFQILTIPPLTIHEKKED</sequence>
<protein>
    <submittedName>
        <fullName evidence="1">19569_t:CDS:1</fullName>
    </submittedName>
</protein>
<name>A0A9N9JIH3_9GLOM</name>
<organism evidence="1 2">
    <name type="scientific">Dentiscutata erythropus</name>
    <dbReference type="NCBI Taxonomy" id="1348616"/>
    <lineage>
        <taxon>Eukaryota</taxon>
        <taxon>Fungi</taxon>
        <taxon>Fungi incertae sedis</taxon>
        <taxon>Mucoromycota</taxon>
        <taxon>Glomeromycotina</taxon>
        <taxon>Glomeromycetes</taxon>
        <taxon>Diversisporales</taxon>
        <taxon>Gigasporaceae</taxon>
        <taxon>Dentiscutata</taxon>
    </lineage>
</organism>
<evidence type="ECO:0000313" key="1">
    <source>
        <dbReference type="EMBL" id="CAG8782426.1"/>
    </source>
</evidence>
<comment type="caution">
    <text evidence="1">The sequence shown here is derived from an EMBL/GenBank/DDBJ whole genome shotgun (WGS) entry which is preliminary data.</text>
</comment>
<dbReference type="AlphaFoldDB" id="A0A9N9JIH3"/>
<dbReference type="Proteomes" id="UP000789405">
    <property type="component" value="Unassembled WGS sequence"/>
</dbReference>
<keyword evidence="2" id="KW-1185">Reference proteome</keyword>
<gene>
    <name evidence="1" type="ORF">DERYTH_LOCUS19807</name>
</gene>
<proteinExistence type="predicted"/>
<accession>A0A9N9JIH3</accession>
<dbReference type="EMBL" id="CAJVPY010022308">
    <property type="protein sequence ID" value="CAG8782426.1"/>
    <property type="molecule type" value="Genomic_DNA"/>
</dbReference>
<evidence type="ECO:0000313" key="2">
    <source>
        <dbReference type="Proteomes" id="UP000789405"/>
    </source>
</evidence>